<proteinExistence type="predicted"/>
<dbReference type="InterPro" id="IPR050680">
    <property type="entry name" value="YpeA/RimI_acetyltransf"/>
</dbReference>
<gene>
    <name evidence="4" type="ORF">L2A60_00960</name>
</gene>
<accession>A0ABS9DV75</accession>
<keyword evidence="5" id="KW-1185">Reference proteome</keyword>
<protein>
    <submittedName>
        <fullName evidence="4">GNAT family N-acetyltransferase</fullName>
    </submittedName>
</protein>
<evidence type="ECO:0000256" key="1">
    <source>
        <dbReference type="ARBA" id="ARBA00022679"/>
    </source>
</evidence>
<name>A0ABS9DV75_9PROT</name>
<keyword evidence="1" id="KW-0808">Transferase</keyword>
<dbReference type="EMBL" id="JAKGBZ010000001">
    <property type="protein sequence ID" value="MCF3945254.1"/>
    <property type="molecule type" value="Genomic_DNA"/>
</dbReference>
<dbReference type="PANTHER" id="PTHR43420">
    <property type="entry name" value="ACETYLTRANSFERASE"/>
    <property type="match status" value="1"/>
</dbReference>
<evidence type="ECO:0000313" key="5">
    <source>
        <dbReference type="Proteomes" id="UP001521209"/>
    </source>
</evidence>
<dbReference type="InterPro" id="IPR000182">
    <property type="entry name" value="GNAT_dom"/>
</dbReference>
<reference evidence="4 5" key="1">
    <citation type="submission" date="2022-01" db="EMBL/GenBank/DDBJ databases">
        <authorList>
            <person name="Won M."/>
            <person name="Kim S.-J."/>
            <person name="Kwon S.-W."/>
        </authorList>
    </citation>
    <scope>NUCLEOTIDE SEQUENCE [LARGE SCALE GENOMIC DNA]</scope>
    <source>
        <strain evidence="4 5">KCTC 23505</strain>
    </source>
</reference>
<dbReference type="InterPro" id="IPR016181">
    <property type="entry name" value="Acyl_CoA_acyltransferase"/>
</dbReference>
<comment type="caution">
    <text evidence="4">The sequence shown here is derived from an EMBL/GenBank/DDBJ whole genome shotgun (WGS) entry which is preliminary data.</text>
</comment>
<dbReference type="Gene3D" id="3.40.630.30">
    <property type="match status" value="1"/>
</dbReference>
<dbReference type="PROSITE" id="PS51186">
    <property type="entry name" value="GNAT"/>
    <property type="match status" value="1"/>
</dbReference>
<evidence type="ECO:0000259" key="3">
    <source>
        <dbReference type="PROSITE" id="PS51186"/>
    </source>
</evidence>
<dbReference type="Proteomes" id="UP001521209">
    <property type="component" value="Unassembled WGS sequence"/>
</dbReference>
<evidence type="ECO:0000256" key="2">
    <source>
        <dbReference type="ARBA" id="ARBA00023315"/>
    </source>
</evidence>
<dbReference type="CDD" id="cd04301">
    <property type="entry name" value="NAT_SF"/>
    <property type="match status" value="1"/>
</dbReference>
<keyword evidence="2" id="KW-0012">Acyltransferase</keyword>
<dbReference type="RefSeq" id="WP_235702490.1">
    <property type="nucleotide sequence ID" value="NZ_JAKGBZ010000001.1"/>
</dbReference>
<organism evidence="4 5">
    <name type="scientific">Acidiphilium iwatense</name>
    <dbReference type="NCBI Taxonomy" id="768198"/>
    <lineage>
        <taxon>Bacteria</taxon>
        <taxon>Pseudomonadati</taxon>
        <taxon>Pseudomonadota</taxon>
        <taxon>Alphaproteobacteria</taxon>
        <taxon>Acetobacterales</taxon>
        <taxon>Acidocellaceae</taxon>
        <taxon>Acidiphilium</taxon>
    </lineage>
</organism>
<sequence>MTENGTTEDSPMLVADPVRPEETGLLLDMARTFHSEDGHPMDAAAEAATRASVTGEGHAALAPTWLLRHEGRVVGYFVLSLGYSPEHGGLDAFIDDIFLVPDIRGRGLGRAALGCAVESARARGARVLMLEVEKHNDRAYRLYASEGFVDTGRRLMYRHL</sequence>
<evidence type="ECO:0000313" key="4">
    <source>
        <dbReference type="EMBL" id="MCF3945254.1"/>
    </source>
</evidence>
<feature type="domain" description="N-acetyltransferase" evidence="3">
    <location>
        <begin position="13"/>
        <end position="160"/>
    </location>
</feature>
<dbReference type="SUPFAM" id="SSF55729">
    <property type="entry name" value="Acyl-CoA N-acyltransferases (Nat)"/>
    <property type="match status" value="1"/>
</dbReference>
<dbReference type="Pfam" id="PF00583">
    <property type="entry name" value="Acetyltransf_1"/>
    <property type="match status" value="1"/>
</dbReference>